<dbReference type="SUPFAM" id="SSF101941">
    <property type="entry name" value="NAC domain"/>
    <property type="match status" value="1"/>
</dbReference>
<dbReference type="InterPro" id="IPR013785">
    <property type="entry name" value="Aldolase_TIM"/>
</dbReference>
<sequence>MDGRGSLAGLLPFGDANDIVLQMANEVLPVVKGVPVLAGVCATDPFRRMEYFLRQLETIGFCGVQNFPTVGLFDGNFRHNLEETGMGYNMEVEMISMAHRMGFLTTPYAFNPDEAAAMAKAGAHIIVAHMGLTTAGSIRAMTAATLDDSVLCVQAIADAAFGVKLISLFSITEAFRDEESPPPPSVVAFSGAASTSTPSPRSTSTASSPTCAAADAGEVPHSSAFHDEELVSSYLRHRILGCRLRVDAIAEIDLYHLEP</sequence>
<dbReference type="Pfam" id="PF09370">
    <property type="entry name" value="PEP_hydrolase"/>
    <property type="match status" value="1"/>
</dbReference>
<accession>A0A804N0A3</accession>
<dbReference type="GO" id="GO:0003677">
    <property type="term" value="F:DNA binding"/>
    <property type="evidence" value="ECO:0007669"/>
    <property type="project" value="InterPro"/>
</dbReference>
<dbReference type="InterPro" id="IPR036093">
    <property type="entry name" value="NAC_dom_sf"/>
</dbReference>
<proteinExistence type="predicted"/>
<name>A0A804N0A3_MAIZE</name>
<evidence type="ECO:0000313" key="5">
    <source>
        <dbReference type="Proteomes" id="UP000007305"/>
    </source>
</evidence>
<evidence type="ECO:0000256" key="2">
    <source>
        <dbReference type="SAM" id="MobiDB-lite"/>
    </source>
</evidence>
<dbReference type="InterPro" id="IPR015813">
    <property type="entry name" value="Pyrv/PenolPyrv_kinase-like_dom"/>
</dbReference>
<dbReference type="GO" id="GO:0015979">
    <property type="term" value="P:photosynthesis"/>
    <property type="evidence" value="ECO:0007669"/>
    <property type="project" value="UniProtKB-KW"/>
</dbReference>
<keyword evidence="5" id="KW-1185">Reference proteome</keyword>
<dbReference type="AlphaFoldDB" id="A0A804N0A3"/>
<protein>
    <recommendedName>
        <fullName evidence="3">TIM-barrel domain-containing protein</fullName>
    </recommendedName>
</protein>
<evidence type="ECO:0000259" key="3">
    <source>
        <dbReference type="Pfam" id="PF09370"/>
    </source>
</evidence>
<dbReference type="InterPro" id="IPR051353">
    <property type="entry name" value="Tobamovirus_resist_UPF0261"/>
</dbReference>
<dbReference type="Gene3D" id="3.20.20.70">
    <property type="entry name" value="Aldolase class I"/>
    <property type="match status" value="1"/>
</dbReference>
<organism evidence="4 5">
    <name type="scientific">Zea mays</name>
    <name type="common">Maize</name>
    <dbReference type="NCBI Taxonomy" id="4577"/>
    <lineage>
        <taxon>Eukaryota</taxon>
        <taxon>Viridiplantae</taxon>
        <taxon>Streptophyta</taxon>
        <taxon>Embryophyta</taxon>
        <taxon>Tracheophyta</taxon>
        <taxon>Spermatophyta</taxon>
        <taxon>Magnoliopsida</taxon>
        <taxon>Liliopsida</taxon>
        <taxon>Poales</taxon>
        <taxon>Poaceae</taxon>
        <taxon>PACMAD clade</taxon>
        <taxon>Panicoideae</taxon>
        <taxon>Andropogonodae</taxon>
        <taxon>Andropogoneae</taxon>
        <taxon>Tripsacinae</taxon>
        <taxon>Zea</taxon>
    </lineage>
</organism>
<keyword evidence="1" id="KW-0602">Photosynthesis</keyword>
<dbReference type="PANTHER" id="PTHR31862:SF1">
    <property type="entry name" value="UPF0261 DOMAIN PROTEIN (AFU_ORTHOLOGUE AFUA_1G10120)"/>
    <property type="match status" value="1"/>
</dbReference>
<dbReference type="Proteomes" id="UP000007305">
    <property type="component" value="Chromosome 3"/>
</dbReference>
<reference evidence="5" key="1">
    <citation type="submission" date="2015-12" db="EMBL/GenBank/DDBJ databases">
        <title>Update maize B73 reference genome by single molecule sequencing technologies.</title>
        <authorList>
            <consortium name="Maize Genome Sequencing Project"/>
            <person name="Ware D."/>
        </authorList>
    </citation>
    <scope>NUCLEOTIDE SEQUENCE [LARGE SCALE GENOMIC DNA]</scope>
    <source>
        <strain evidence="5">cv. B73</strain>
    </source>
</reference>
<dbReference type="EnsemblPlants" id="Zm00001eb124970_T001">
    <property type="protein sequence ID" value="Zm00001eb124970_P001"/>
    <property type="gene ID" value="Zm00001eb124970"/>
</dbReference>
<dbReference type="InterPro" id="IPR009215">
    <property type="entry name" value="TIM-br_IGPS-like"/>
</dbReference>
<evidence type="ECO:0000313" key="4">
    <source>
        <dbReference type="EnsemblPlants" id="Zm00001eb124970_P001"/>
    </source>
</evidence>
<dbReference type="SUPFAM" id="SSF51621">
    <property type="entry name" value="Phosphoenolpyruvate/pyruvate domain"/>
    <property type="match status" value="1"/>
</dbReference>
<feature type="domain" description="TIM-barrel" evidence="3">
    <location>
        <begin position="1"/>
        <end position="162"/>
    </location>
</feature>
<feature type="compositionally biased region" description="Low complexity" evidence="2">
    <location>
        <begin position="188"/>
        <end position="215"/>
    </location>
</feature>
<feature type="region of interest" description="Disordered" evidence="2">
    <location>
        <begin position="178"/>
        <end position="215"/>
    </location>
</feature>
<dbReference type="GO" id="GO:0003824">
    <property type="term" value="F:catalytic activity"/>
    <property type="evidence" value="ECO:0007669"/>
    <property type="project" value="InterPro"/>
</dbReference>
<reference evidence="4" key="3">
    <citation type="submission" date="2021-05" db="UniProtKB">
        <authorList>
            <consortium name="EnsemblPlants"/>
        </authorList>
    </citation>
    <scope>IDENTIFICATION</scope>
    <source>
        <strain evidence="4">cv. B73</strain>
    </source>
</reference>
<dbReference type="InParanoid" id="A0A804N0A3"/>
<reference evidence="4" key="2">
    <citation type="submission" date="2019-07" db="EMBL/GenBank/DDBJ databases">
        <authorList>
            <person name="Seetharam A."/>
            <person name="Woodhouse M."/>
            <person name="Cannon E."/>
        </authorList>
    </citation>
    <scope>NUCLEOTIDE SEQUENCE [LARGE SCALE GENOMIC DNA]</scope>
    <source>
        <strain evidence="4">cv. B73</strain>
    </source>
</reference>
<evidence type="ECO:0000256" key="1">
    <source>
        <dbReference type="ARBA" id="ARBA00022531"/>
    </source>
</evidence>
<dbReference type="Gramene" id="Zm00001eb124970_T001">
    <property type="protein sequence ID" value="Zm00001eb124970_P001"/>
    <property type="gene ID" value="Zm00001eb124970"/>
</dbReference>
<dbReference type="PANTHER" id="PTHR31862">
    <property type="entry name" value="UPF0261 DOMAIN PROTEIN (AFU_ORTHOLOGUE AFUA_1G10120)"/>
    <property type="match status" value="1"/>
</dbReference>
<dbReference type="GO" id="GO:0006355">
    <property type="term" value="P:regulation of DNA-templated transcription"/>
    <property type="evidence" value="ECO:0007669"/>
    <property type="project" value="InterPro"/>
</dbReference>